<organism evidence="1 2">
    <name type="scientific">Peterkaempfera bronchialis</name>
    <dbReference type="NCBI Taxonomy" id="2126346"/>
    <lineage>
        <taxon>Bacteria</taxon>
        <taxon>Bacillati</taxon>
        <taxon>Actinomycetota</taxon>
        <taxon>Actinomycetes</taxon>
        <taxon>Kitasatosporales</taxon>
        <taxon>Streptomycetaceae</taxon>
        <taxon>Peterkaempfera</taxon>
    </lineage>
</organism>
<proteinExistence type="predicted"/>
<dbReference type="Proteomes" id="UP000249340">
    <property type="component" value="Chromosome"/>
</dbReference>
<dbReference type="OrthoDB" id="6167040at2"/>
<sequence length="116" mass="12882">MVTFDEFKAMGLALPQATERVTWGTSVTIRIGERMFALGAPESRSASVKATREDQAELVAAAPETFSVAPYVGRFGWVRIALDQVDPDELRDLLTDAWRRTAPRRLVREFDAAEPG</sequence>
<dbReference type="GO" id="GO:0003677">
    <property type="term" value="F:DNA binding"/>
    <property type="evidence" value="ECO:0007669"/>
    <property type="project" value="UniProtKB-KW"/>
</dbReference>
<accession>A0A345SUN9</accession>
<name>A0A345SUN9_9ACTN</name>
<evidence type="ECO:0000313" key="1">
    <source>
        <dbReference type="EMBL" id="AXI77444.1"/>
    </source>
</evidence>
<dbReference type="EMBL" id="CP031264">
    <property type="protein sequence ID" value="AXI77444.1"/>
    <property type="molecule type" value="Genomic_DNA"/>
</dbReference>
<dbReference type="SUPFAM" id="SSF142906">
    <property type="entry name" value="YjbR-like"/>
    <property type="match status" value="1"/>
</dbReference>
<keyword evidence="1" id="KW-0238">DNA-binding</keyword>
<protein>
    <submittedName>
        <fullName evidence="1">MmcQ/YjbR family DNA-binding protein</fullName>
    </submittedName>
</protein>
<dbReference type="InterPro" id="IPR038056">
    <property type="entry name" value="YjbR-like_sf"/>
</dbReference>
<dbReference type="KEGG" id="stri:C7M71_008320"/>
<keyword evidence="2" id="KW-1185">Reference proteome</keyword>
<dbReference type="Gene3D" id="3.90.1150.30">
    <property type="match status" value="1"/>
</dbReference>
<dbReference type="RefSeq" id="WP_111492849.1">
    <property type="nucleotide sequence ID" value="NZ_CP031264.1"/>
</dbReference>
<dbReference type="AlphaFoldDB" id="A0A345SUN9"/>
<dbReference type="InterPro" id="IPR058532">
    <property type="entry name" value="YjbR/MT2646/Rv2570-like"/>
</dbReference>
<reference evidence="2" key="1">
    <citation type="submission" date="2018-07" db="EMBL/GenBank/DDBJ databases">
        <title>Streptacidiphilus bronchialis DSM 106435 chromosome.</title>
        <authorList>
            <person name="Batra D."/>
            <person name="Gulvik C.A."/>
        </authorList>
    </citation>
    <scope>NUCLEOTIDE SEQUENCE [LARGE SCALE GENOMIC DNA]</scope>
    <source>
        <strain evidence="2">DSM 106435</strain>
    </source>
</reference>
<evidence type="ECO:0000313" key="2">
    <source>
        <dbReference type="Proteomes" id="UP000249340"/>
    </source>
</evidence>
<gene>
    <name evidence="1" type="ORF">C7M71_008320</name>
</gene>
<dbReference type="Pfam" id="PF04237">
    <property type="entry name" value="YjbR"/>
    <property type="match status" value="1"/>
</dbReference>